<keyword evidence="2" id="KW-0472">Membrane</keyword>
<dbReference type="NCBIfam" id="TIGR00350">
    <property type="entry name" value="lytR_cpsA_psr"/>
    <property type="match status" value="1"/>
</dbReference>
<dbReference type="Proteomes" id="UP000638648">
    <property type="component" value="Unassembled WGS sequence"/>
</dbReference>
<evidence type="ECO:0000313" key="5">
    <source>
        <dbReference type="Proteomes" id="UP000638648"/>
    </source>
</evidence>
<dbReference type="PANTHER" id="PTHR33392:SF6">
    <property type="entry name" value="POLYISOPRENYL-TEICHOIC ACID--PEPTIDOGLYCAN TEICHOIC ACID TRANSFERASE TAGU"/>
    <property type="match status" value="1"/>
</dbReference>
<dbReference type="Pfam" id="PF03816">
    <property type="entry name" value="LytR_cpsA_psr"/>
    <property type="match status" value="1"/>
</dbReference>
<sequence>MFLSAVYAGLFMRRELIHLALNMGVLNSLPPILLIILLVWVVTIVGTYRSLRPRQISLPFRIGGALLVCALVVMVAVPLTYVSRLAGAQKELVSSAFKEAEEIRSETKPGQVAPGNPWAGRDRVNVLLLGGDGKSDRTGIRTDTVMLASISTKTGDTALISLPRNLERVPFPKNSKLAKAYPNGIFDPGREFKNSAEELEYMLTAIYENVPQQHPGLLKSDNPGADTLKLAVGAALGQEIDYYVLLNIDGFEKLVDALGGITVNVNEPVPLGGDEASGTPPLGWISPGPNKHLDGPSALWYTRTRWGTDDYDRMRRQRCAIHAIIRQASPSRLLTRYEKIADASRNLAMTDVPRSLLPAFVDLAVKVKTANISNLVFDSSLIKHSDPDYNFIRAKTREAIEAGEHKDEAARAPIQAAGRGLAVHVVEAGNETGSNPATTLDDACAYRPR</sequence>
<organism evidence="4 5">
    <name type="scientific">Actinopolymorpha pittospori</name>
    <dbReference type="NCBI Taxonomy" id="648752"/>
    <lineage>
        <taxon>Bacteria</taxon>
        <taxon>Bacillati</taxon>
        <taxon>Actinomycetota</taxon>
        <taxon>Actinomycetes</taxon>
        <taxon>Propionibacteriales</taxon>
        <taxon>Actinopolymorphaceae</taxon>
        <taxon>Actinopolymorpha</taxon>
    </lineage>
</organism>
<reference evidence="4" key="1">
    <citation type="submission" date="2020-10" db="EMBL/GenBank/DDBJ databases">
        <title>Sequencing the genomes of 1000 actinobacteria strains.</title>
        <authorList>
            <person name="Klenk H.-P."/>
        </authorList>
    </citation>
    <scope>NUCLEOTIDE SEQUENCE</scope>
    <source>
        <strain evidence="4">DSM 45354</strain>
    </source>
</reference>
<evidence type="ECO:0000256" key="2">
    <source>
        <dbReference type="SAM" id="Phobius"/>
    </source>
</evidence>
<keyword evidence="2" id="KW-1133">Transmembrane helix</keyword>
<keyword evidence="5" id="KW-1185">Reference proteome</keyword>
<evidence type="ECO:0000313" key="4">
    <source>
        <dbReference type="EMBL" id="MBE1604121.1"/>
    </source>
</evidence>
<dbReference type="InterPro" id="IPR004474">
    <property type="entry name" value="LytR_CpsA_psr"/>
</dbReference>
<evidence type="ECO:0000256" key="1">
    <source>
        <dbReference type="ARBA" id="ARBA00006068"/>
    </source>
</evidence>
<protein>
    <submittedName>
        <fullName evidence="4">LCP family protein required for cell wall assembly</fullName>
    </submittedName>
</protein>
<name>A0A927MPR1_9ACTN</name>
<comment type="similarity">
    <text evidence="1">Belongs to the LytR/CpsA/Psr (LCP) family.</text>
</comment>
<accession>A0A927MPR1</accession>
<dbReference type="RefSeq" id="WP_192748747.1">
    <property type="nucleotide sequence ID" value="NZ_BAABJL010000072.1"/>
</dbReference>
<keyword evidence="2" id="KW-0812">Transmembrane</keyword>
<evidence type="ECO:0000259" key="3">
    <source>
        <dbReference type="Pfam" id="PF03816"/>
    </source>
</evidence>
<feature type="transmembrane region" description="Helical" evidence="2">
    <location>
        <begin position="29"/>
        <end position="48"/>
    </location>
</feature>
<dbReference type="AlphaFoldDB" id="A0A927MPR1"/>
<gene>
    <name evidence="4" type="ORF">HEB94_000969</name>
</gene>
<dbReference type="PANTHER" id="PTHR33392">
    <property type="entry name" value="POLYISOPRENYL-TEICHOIC ACID--PEPTIDOGLYCAN TEICHOIC ACID TRANSFERASE TAGU"/>
    <property type="match status" value="1"/>
</dbReference>
<feature type="transmembrane region" description="Helical" evidence="2">
    <location>
        <begin position="60"/>
        <end position="81"/>
    </location>
</feature>
<dbReference type="Gene3D" id="3.40.630.190">
    <property type="entry name" value="LCP protein"/>
    <property type="match status" value="1"/>
</dbReference>
<dbReference type="InterPro" id="IPR050922">
    <property type="entry name" value="LytR/CpsA/Psr_CW_biosynth"/>
</dbReference>
<proteinExistence type="inferred from homology"/>
<comment type="caution">
    <text evidence="4">The sequence shown here is derived from an EMBL/GenBank/DDBJ whole genome shotgun (WGS) entry which is preliminary data.</text>
</comment>
<feature type="domain" description="Cell envelope-related transcriptional attenuator" evidence="3">
    <location>
        <begin position="141"/>
        <end position="328"/>
    </location>
</feature>
<dbReference type="EMBL" id="JADBEM010000001">
    <property type="protein sequence ID" value="MBE1604121.1"/>
    <property type="molecule type" value="Genomic_DNA"/>
</dbReference>